<dbReference type="SUPFAM" id="SSF57196">
    <property type="entry name" value="EGF/Laminin"/>
    <property type="match status" value="1"/>
</dbReference>
<dbReference type="Gene3D" id="2.60.120.200">
    <property type="match status" value="2"/>
</dbReference>
<evidence type="ECO:0000256" key="2">
    <source>
        <dbReference type="ARBA" id="ARBA00009456"/>
    </source>
</evidence>
<keyword evidence="3 14" id="KW-0245">EGF-like domain</keyword>
<dbReference type="InterPro" id="IPR017897">
    <property type="entry name" value="Thrombospondin_3_rpt"/>
</dbReference>
<evidence type="ECO:0000313" key="22">
    <source>
        <dbReference type="Proteomes" id="UP000694552"/>
    </source>
</evidence>
<dbReference type="GO" id="GO:0009986">
    <property type="term" value="C:cell surface"/>
    <property type="evidence" value="ECO:0007669"/>
    <property type="project" value="UniProtKB-SubCell"/>
</dbReference>
<dbReference type="SUPFAM" id="SSF57603">
    <property type="entry name" value="FnI-like domain"/>
    <property type="match status" value="1"/>
</dbReference>
<dbReference type="FunFam" id="2.10.25.10:FF:000027">
    <property type="entry name" value="Thrombospondin 3"/>
    <property type="match status" value="1"/>
</dbReference>
<dbReference type="GO" id="GO:0048514">
    <property type="term" value="P:blood vessel morphogenesis"/>
    <property type="evidence" value="ECO:0007669"/>
    <property type="project" value="UniProtKB-ARBA"/>
</dbReference>
<comment type="similarity">
    <text evidence="2">Belongs to the thrombospondin family.</text>
</comment>
<dbReference type="GO" id="GO:0005783">
    <property type="term" value="C:endoplasmic reticulum"/>
    <property type="evidence" value="ECO:0007669"/>
    <property type="project" value="UniProtKB-ARBA"/>
</dbReference>
<dbReference type="Pfam" id="PF00093">
    <property type="entry name" value="VWC"/>
    <property type="match status" value="1"/>
</dbReference>
<dbReference type="FunFam" id="2.60.120.200:FF:000041">
    <property type="entry name" value="thrombospondin-1"/>
    <property type="match status" value="1"/>
</dbReference>
<sequence>MEPTAVLLLLLLTLFLSLAHNACSDLSAESGSDDNSVFDLFELIGFIRKGAGRRAPGVHLVKGPESSSPAYRIEDASRIPAVPDSKFQDLLDAIHAEKGFILLATLRQAKKSRGTLLSVEQKDGSGHVFSLVSNGKAGTLDLSLSGDGKQQVVSVEDALLATGHWKNITLFVQEDRAQLYVGCEKMENAELDIPIQNIFTRDLASSARLRIAKGGVNDNFQGLLQNVRFVFGTTLETILRNKGCSSSTSAIITLDNPINGSSPAIRTNYIGHKTKDIQAVCGFSCDELTNMFVELQGLRSMVTTLQDRVRKVTEENELIAKVVQITPGVCIHNGILHKNKEEWTIDSCTECTCQNSATICRKVSCPLMPCSNATVPDGECCPRCWPSDYADDGWSPWSEWTSCSVTCGNGIQQRGRSCDSLNNRCEGSSVQTRTCHLQECDKRFKQDGGWSHWSPWSSCSVTCGTGIITRIRLCNSPVPQLNGKPCEGEARENKSCQKDPCPINGNWGPWSPWDACTVTCGGGLQKRSRLCNNPEPQYGGKTCVGEARGTQVCNKQDCPVDGCLSNPCFAGTTCTSSPDGSWKCGACPAGYHGDGVHCQDIDECKEVPDACFVFNGVHRCENTEPGYNCLPCPPRFTGTQPFGRSVEDAMANKQDNCPNLPNSGQEDYDKDGIGDACDNDDDDDGIPDDRDNCPFIYNPQQYDYDRDDVGDRCDNCPYNHNPDQTDTDNNGEGDACAVDIDGDGVLNERDNCQYVYNVDQRDTDLDGVGDQCDNCPLEHNPDQEDTDSDRIGDQCDNNQDIDEDGHQNNLDNCPYVPNANQADHDKDGKGDACDHDDDNDGIPDDKDNCRLVANPDQADSDGDGRGDACKDDFDQDSVPDIDDICPENVDISETDFRRFQMIPLDPKGTSQNDPNWVVRHQGKELVQTVNCDPGLAVGFDEFNAVDFSGTFFINTERDDDYAGFVFGYQSSSRFYVVMWKQITQSYWDSTPTKAQGYSGLSIKVVNSTTGPGEHLRNALWHTGNTPGQVRTLWHDPRHIGWKDFTAYRWRLSHRPKTGYIRVVMYEGKKIMADSGPIYDKTYAGGRLGLFVFSQEMVFFSDLKYECRGKEDIVFKRSYINELVQETSSQEK</sequence>
<dbReference type="GO" id="GO:0001937">
    <property type="term" value="P:negative regulation of endothelial cell proliferation"/>
    <property type="evidence" value="ECO:0007669"/>
    <property type="project" value="UniProtKB-ARBA"/>
</dbReference>
<dbReference type="PROSITE" id="PS50026">
    <property type="entry name" value="EGF_3"/>
    <property type="match status" value="1"/>
</dbReference>
<evidence type="ECO:0000256" key="3">
    <source>
        <dbReference type="ARBA" id="ARBA00022536"/>
    </source>
</evidence>
<dbReference type="Pfam" id="PF05735">
    <property type="entry name" value="TSP_C"/>
    <property type="match status" value="1"/>
</dbReference>
<feature type="compositionally biased region" description="Basic and acidic residues" evidence="16">
    <location>
        <begin position="822"/>
        <end position="833"/>
    </location>
</feature>
<feature type="repeat" description="TSP type-3" evidence="15">
    <location>
        <begin position="725"/>
        <end position="760"/>
    </location>
</feature>
<dbReference type="PROSITE" id="PS50184">
    <property type="entry name" value="VWFC_2"/>
    <property type="match status" value="1"/>
</dbReference>
<dbReference type="InterPro" id="IPR048287">
    <property type="entry name" value="TSPN-like_N"/>
</dbReference>
<dbReference type="SUPFAM" id="SSF82895">
    <property type="entry name" value="TSP-1 type 1 repeat"/>
    <property type="match status" value="3"/>
</dbReference>
<keyword evidence="6" id="KW-0677">Repeat</keyword>
<comment type="subunit">
    <text evidence="11">Homotrimer; disulfide-linked. Can bind to fibrinogen, fibronectin, laminin, type V collagen and integrins alpha-V/beta-1, alpha-V/beta-3 and alpha-IIb/beta-3. Binds heparin. Interacts (via the C-terminal domain) with CD47. Interacts (via the TSP type I repeats) with CD36; the interaction conveys an antiangiogenic effect. Interacts (via the TSP type I repeats) with HRG; the interaction blocks the antiangiogenic effect of THBS1 with CD36. Interacts with ATF6 (via lumenal domain). Interacts with FN1; this interaction is enhanced by TNFAIP6, which may act as a bridging molecule between FN1 and THBS1. Interacts with SIRPA; the interaction stimulates phosphorylation of SIRPA.</text>
</comment>
<dbReference type="FunFam" id="2.10.25.10:FF:000025">
    <property type="entry name" value="Thrombospondin 3"/>
    <property type="match status" value="1"/>
</dbReference>
<dbReference type="InterPro" id="IPR003367">
    <property type="entry name" value="Thrombospondin_3-like_rpt"/>
</dbReference>
<dbReference type="GO" id="GO:0030335">
    <property type="term" value="P:positive regulation of cell migration"/>
    <property type="evidence" value="ECO:0007669"/>
    <property type="project" value="UniProtKB-ARBA"/>
</dbReference>
<dbReference type="Pfam" id="PF00090">
    <property type="entry name" value="TSP_1"/>
    <property type="match status" value="3"/>
</dbReference>
<evidence type="ECO:0000313" key="21">
    <source>
        <dbReference type="Ensembl" id="ENSOSUP00000015629.1"/>
    </source>
</evidence>
<dbReference type="InterPro" id="IPR028974">
    <property type="entry name" value="TSP_type-3_rpt"/>
</dbReference>
<dbReference type="InterPro" id="IPR013320">
    <property type="entry name" value="ConA-like_dom_sf"/>
</dbReference>
<protein>
    <recommendedName>
        <fullName evidence="12">Thrombospondin-1</fullName>
    </recommendedName>
    <alternativeName>
        <fullName evidence="13">Glycoprotein G</fullName>
    </alternativeName>
</protein>
<dbReference type="PROSITE" id="PS51234">
    <property type="entry name" value="TSP3"/>
    <property type="match status" value="4"/>
</dbReference>
<evidence type="ECO:0000256" key="1">
    <source>
        <dbReference type="ARBA" id="ARBA00004241"/>
    </source>
</evidence>
<dbReference type="InterPro" id="IPR001881">
    <property type="entry name" value="EGF-like_Ca-bd_dom"/>
</dbReference>
<dbReference type="InterPro" id="IPR001007">
    <property type="entry name" value="VWF_dom"/>
</dbReference>
<keyword evidence="8" id="KW-0130">Cell adhesion</keyword>
<evidence type="ECO:0000256" key="8">
    <source>
        <dbReference type="ARBA" id="ARBA00022889"/>
    </source>
</evidence>
<evidence type="ECO:0000256" key="15">
    <source>
        <dbReference type="PROSITE-ProRule" id="PRU00634"/>
    </source>
</evidence>
<evidence type="ECO:0000259" key="18">
    <source>
        <dbReference type="PROSITE" id="PS50026"/>
    </source>
</evidence>
<feature type="compositionally biased region" description="Polar residues" evidence="16">
    <location>
        <begin position="653"/>
        <end position="665"/>
    </location>
</feature>
<dbReference type="AlphaFoldDB" id="A0A8C8B4V1"/>
<dbReference type="PROSITE" id="PS01208">
    <property type="entry name" value="VWFC_1"/>
    <property type="match status" value="1"/>
</dbReference>
<organism evidence="21 22">
    <name type="scientific">Otus sunia</name>
    <name type="common">Oriental scops-owl</name>
    <dbReference type="NCBI Taxonomy" id="257818"/>
    <lineage>
        <taxon>Eukaryota</taxon>
        <taxon>Metazoa</taxon>
        <taxon>Chordata</taxon>
        <taxon>Craniata</taxon>
        <taxon>Vertebrata</taxon>
        <taxon>Euteleostomi</taxon>
        <taxon>Archelosauria</taxon>
        <taxon>Archosauria</taxon>
        <taxon>Dinosauria</taxon>
        <taxon>Saurischia</taxon>
        <taxon>Theropoda</taxon>
        <taxon>Coelurosauria</taxon>
        <taxon>Aves</taxon>
        <taxon>Neognathae</taxon>
        <taxon>Neoaves</taxon>
        <taxon>Telluraves</taxon>
        <taxon>Strigiformes</taxon>
        <taxon>Strigidae</taxon>
        <taxon>Otus</taxon>
    </lineage>
</organism>
<feature type="chain" id="PRO_5034398755" description="Thrombospondin-1" evidence="17">
    <location>
        <begin position="25"/>
        <end position="1131"/>
    </location>
</feature>
<name>A0A8C8B4V1_9STRI</name>
<evidence type="ECO:0000256" key="10">
    <source>
        <dbReference type="ARBA" id="ARBA00023180"/>
    </source>
</evidence>
<feature type="signal peptide" evidence="17">
    <location>
        <begin position="1"/>
        <end position="24"/>
    </location>
</feature>
<evidence type="ECO:0000256" key="11">
    <source>
        <dbReference type="ARBA" id="ARBA00065346"/>
    </source>
</evidence>
<reference evidence="21" key="2">
    <citation type="submission" date="2025-09" db="UniProtKB">
        <authorList>
            <consortium name="Ensembl"/>
        </authorList>
    </citation>
    <scope>IDENTIFICATION</scope>
</reference>
<evidence type="ECO:0000256" key="4">
    <source>
        <dbReference type="ARBA" id="ARBA00022674"/>
    </source>
</evidence>
<dbReference type="PANTHER" id="PTHR10199:SF78">
    <property type="entry name" value="THROMBOSPONDIN-1"/>
    <property type="match status" value="1"/>
</dbReference>
<evidence type="ECO:0000256" key="16">
    <source>
        <dbReference type="SAM" id="MobiDB-lite"/>
    </source>
</evidence>
<feature type="compositionally biased region" description="Acidic residues" evidence="16">
    <location>
        <begin position="873"/>
        <end position="883"/>
    </location>
</feature>
<evidence type="ECO:0000256" key="17">
    <source>
        <dbReference type="SAM" id="SignalP"/>
    </source>
</evidence>
<dbReference type="SUPFAM" id="SSF49899">
    <property type="entry name" value="Concanavalin A-like lectins/glucanases"/>
    <property type="match status" value="2"/>
</dbReference>
<dbReference type="InterPro" id="IPR000742">
    <property type="entry name" value="EGF"/>
</dbReference>
<dbReference type="Pfam" id="PF02412">
    <property type="entry name" value="TSP_3"/>
    <property type="match status" value="7"/>
</dbReference>
<feature type="domain" description="EGF-like" evidence="18">
    <location>
        <begin position="559"/>
        <end position="599"/>
    </location>
</feature>
<feature type="compositionally biased region" description="Acidic residues" evidence="16">
    <location>
        <begin position="677"/>
        <end position="686"/>
    </location>
</feature>
<evidence type="ECO:0000259" key="19">
    <source>
        <dbReference type="PROSITE" id="PS50184"/>
    </source>
</evidence>
<dbReference type="PROSITE" id="PS51236">
    <property type="entry name" value="TSP_CTER"/>
    <property type="match status" value="1"/>
</dbReference>
<dbReference type="FunFam" id="2.20.100.10:FF:000007">
    <property type="entry name" value="Thrombospondin 1"/>
    <property type="match status" value="2"/>
</dbReference>
<dbReference type="InterPro" id="IPR008859">
    <property type="entry name" value="Thrombospondin_C"/>
</dbReference>
<dbReference type="Ensembl" id="ENSOSUT00000016165.1">
    <property type="protein sequence ID" value="ENSOSUP00000015629.1"/>
    <property type="gene ID" value="ENSOSUG00000010409.1"/>
</dbReference>
<dbReference type="FunFam" id="4.10.1080.10:FF:000001">
    <property type="entry name" value="Thrombospondin 3"/>
    <property type="match status" value="1"/>
</dbReference>
<dbReference type="GO" id="GO:0002684">
    <property type="term" value="P:positive regulation of immune system process"/>
    <property type="evidence" value="ECO:0007669"/>
    <property type="project" value="UniProtKB-ARBA"/>
</dbReference>
<accession>A0A8C8B4V1</accession>
<evidence type="ECO:0000256" key="7">
    <source>
        <dbReference type="ARBA" id="ARBA00022837"/>
    </source>
</evidence>
<feature type="domain" description="VWFC" evidence="19">
    <location>
        <begin position="328"/>
        <end position="385"/>
    </location>
</feature>
<dbReference type="PRINTS" id="PR01705">
    <property type="entry name" value="TSP1REPEAT"/>
</dbReference>
<evidence type="ECO:0000256" key="14">
    <source>
        <dbReference type="PROSITE-ProRule" id="PRU00076"/>
    </source>
</evidence>
<keyword evidence="5 17" id="KW-0732">Signal</keyword>
<dbReference type="GO" id="GO:0008201">
    <property type="term" value="F:heparin binding"/>
    <property type="evidence" value="ECO:0007669"/>
    <property type="project" value="UniProtKB-KW"/>
</dbReference>
<keyword evidence="7 15" id="KW-0106">Calcium</keyword>
<dbReference type="GO" id="GO:0050921">
    <property type="term" value="P:positive regulation of chemotaxis"/>
    <property type="evidence" value="ECO:0007669"/>
    <property type="project" value="UniProtKB-ARBA"/>
</dbReference>
<dbReference type="SMART" id="SM00210">
    <property type="entry name" value="TSPN"/>
    <property type="match status" value="1"/>
</dbReference>
<dbReference type="InterPro" id="IPR000884">
    <property type="entry name" value="TSP1_rpt"/>
</dbReference>
<dbReference type="PANTHER" id="PTHR10199">
    <property type="entry name" value="THROMBOSPONDIN"/>
    <property type="match status" value="1"/>
</dbReference>
<dbReference type="FunFam" id="2.20.100.10:FF:000115">
    <property type="entry name" value="Thrombospondin type-1 domain-containing protein 1"/>
    <property type="match status" value="1"/>
</dbReference>
<evidence type="ECO:0000256" key="13">
    <source>
        <dbReference type="ARBA" id="ARBA00077057"/>
    </source>
</evidence>
<feature type="region of interest" description="Disordered" evidence="16">
    <location>
        <begin position="653"/>
        <end position="708"/>
    </location>
</feature>
<dbReference type="FunFam" id="4.10.1080.10:FF:000003">
    <property type="entry name" value="Thrombospondin 2"/>
    <property type="match status" value="1"/>
</dbReference>
<evidence type="ECO:0000256" key="5">
    <source>
        <dbReference type="ARBA" id="ARBA00022729"/>
    </source>
</evidence>
<dbReference type="SMART" id="SM00214">
    <property type="entry name" value="VWC"/>
    <property type="match status" value="1"/>
</dbReference>
<dbReference type="Gene3D" id="2.20.100.10">
    <property type="entry name" value="Thrombospondin type-1 (TSP1) repeat"/>
    <property type="match status" value="3"/>
</dbReference>
<keyword evidence="10" id="KW-0325">Glycoprotein</keyword>
<dbReference type="SUPFAM" id="SSF103647">
    <property type="entry name" value="TSP type-3 repeat"/>
    <property type="match status" value="3"/>
</dbReference>
<dbReference type="GO" id="GO:0030511">
    <property type="term" value="P:positive regulation of transforming growth factor beta receptor signaling pathway"/>
    <property type="evidence" value="ECO:0007669"/>
    <property type="project" value="UniProtKB-ARBA"/>
</dbReference>
<dbReference type="InterPro" id="IPR036383">
    <property type="entry name" value="TSP1_rpt_sf"/>
</dbReference>
<dbReference type="SMART" id="SM00209">
    <property type="entry name" value="TSP1"/>
    <property type="match status" value="3"/>
</dbReference>
<dbReference type="Proteomes" id="UP000694552">
    <property type="component" value="Unplaced"/>
</dbReference>
<reference evidence="21" key="1">
    <citation type="submission" date="2025-08" db="UniProtKB">
        <authorList>
            <consortium name="Ensembl"/>
        </authorList>
    </citation>
    <scope>IDENTIFICATION</scope>
</reference>
<evidence type="ECO:0000259" key="20">
    <source>
        <dbReference type="PROSITE" id="PS51236"/>
    </source>
</evidence>
<feature type="repeat" description="TSP type-3" evidence="15">
    <location>
        <begin position="858"/>
        <end position="893"/>
    </location>
</feature>
<keyword evidence="9" id="KW-1015">Disulfide bond</keyword>
<proteinExistence type="inferred from homology"/>
<dbReference type="GO" id="GO:0006954">
    <property type="term" value="P:inflammatory response"/>
    <property type="evidence" value="ECO:0007669"/>
    <property type="project" value="UniProtKB-ARBA"/>
</dbReference>
<feature type="repeat" description="TSP type-3" evidence="15">
    <location>
        <begin position="822"/>
        <end position="857"/>
    </location>
</feature>
<dbReference type="SMART" id="SM00179">
    <property type="entry name" value="EGF_CA"/>
    <property type="match status" value="2"/>
</dbReference>
<evidence type="ECO:0000256" key="6">
    <source>
        <dbReference type="ARBA" id="ARBA00022737"/>
    </source>
</evidence>
<dbReference type="GO" id="GO:0016525">
    <property type="term" value="P:negative regulation of angiogenesis"/>
    <property type="evidence" value="ECO:0007669"/>
    <property type="project" value="TreeGrafter"/>
</dbReference>
<dbReference type="GO" id="GO:0010810">
    <property type="term" value="P:regulation of cell-substrate adhesion"/>
    <property type="evidence" value="ECO:0007669"/>
    <property type="project" value="UniProtKB-ARBA"/>
</dbReference>
<dbReference type="SMART" id="SM00181">
    <property type="entry name" value="EGF"/>
    <property type="match status" value="2"/>
</dbReference>
<dbReference type="GO" id="GO:0031012">
    <property type="term" value="C:extracellular matrix"/>
    <property type="evidence" value="ECO:0007669"/>
    <property type="project" value="UniProtKB-ARBA"/>
</dbReference>
<dbReference type="Gene3D" id="4.10.1080.10">
    <property type="entry name" value="TSP type-3 repeat"/>
    <property type="match status" value="2"/>
</dbReference>
<dbReference type="Gene3D" id="2.10.25.10">
    <property type="entry name" value="Laminin"/>
    <property type="match status" value="2"/>
</dbReference>
<dbReference type="GO" id="GO:0007155">
    <property type="term" value="P:cell adhesion"/>
    <property type="evidence" value="ECO:0007669"/>
    <property type="project" value="UniProtKB-KW"/>
</dbReference>
<dbReference type="GO" id="GO:0050840">
    <property type="term" value="F:extracellular matrix binding"/>
    <property type="evidence" value="ECO:0007669"/>
    <property type="project" value="UniProtKB-ARBA"/>
</dbReference>
<comment type="caution">
    <text evidence="14">Lacks conserved residue(s) required for the propagation of feature annotation.</text>
</comment>
<feature type="domain" description="TSP C-terminal" evidence="20">
    <location>
        <begin position="897"/>
        <end position="1111"/>
    </location>
</feature>
<dbReference type="FunFam" id="2.60.120.200:FF:000009">
    <property type="entry name" value="Thrombospondin 1"/>
    <property type="match status" value="1"/>
</dbReference>
<dbReference type="Gene3D" id="6.20.200.20">
    <property type="match status" value="1"/>
</dbReference>
<evidence type="ECO:0000256" key="12">
    <source>
        <dbReference type="ARBA" id="ARBA00072399"/>
    </source>
</evidence>
<evidence type="ECO:0000256" key="9">
    <source>
        <dbReference type="ARBA" id="ARBA00023157"/>
    </source>
</evidence>
<feature type="region of interest" description="Disordered" evidence="16">
    <location>
        <begin position="774"/>
        <end position="883"/>
    </location>
</feature>
<feature type="compositionally biased region" description="Basic and acidic residues" evidence="16">
    <location>
        <begin position="862"/>
        <end position="872"/>
    </location>
</feature>
<dbReference type="PROSITE" id="PS50092">
    <property type="entry name" value="TSP1"/>
    <property type="match status" value="3"/>
</dbReference>
<comment type="subcellular location">
    <subcellularLocation>
        <location evidence="1">Cell surface</location>
    </subcellularLocation>
</comment>
<feature type="repeat" description="TSP type-3" evidence="15">
    <location>
        <begin position="666"/>
        <end position="701"/>
    </location>
</feature>
<keyword evidence="4" id="KW-0358">Heparin-binding</keyword>
<keyword evidence="22" id="KW-1185">Reference proteome</keyword>
<dbReference type="GO" id="GO:0005615">
    <property type="term" value="C:extracellular space"/>
    <property type="evidence" value="ECO:0007669"/>
    <property type="project" value="UniProtKB-ARBA"/>
</dbReference>
<dbReference type="GO" id="GO:0005509">
    <property type="term" value="F:calcium ion binding"/>
    <property type="evidence" value="ECO:0007669"/>
    <property type="project" value="UniProtKB-UniRule"/>
</dbReference>